<organism evidence="1 2">
    <name type="scientific">Fusarium solani</name>
    <name type="common">Filamentous fungus</name>
    <dbReference type="NCBI Taxonomy" id="169388"/>
    <lineage>
        <taxon>Eukaryota</taxon>
        <taxon>Fungi</taxon>
        <taxon>Dikarya</taxon>
        <taxon>Ascomycota</taxon>
        <taxon>Pezizomycotina</taxon>
        <taxon>Sordariomycetes</taxon>
        <taxon>Hypocreomycetidae</taxon>
        <taxon>Hypocreales</taxon>
        <taxon>Nectriaceae</taxon>
        <taxon>Fusarium</taxon>
        <taxon>Fusarium solani species complex</taxon>
    </lineage>
</organism>
<keyword evidence="2" id="KW-1185">Reference proteome</keyword>
<gene>
    <name evidence="1" type="ORF">B0J15DRAFT_226152</name>
</gene>
<accession>A0A9P9L0M8</accession>
<evidence type="ECO:0000313" key="2">
    <source>
        <dbReference type="Proteomes" id="UP000736672"/>
    </source>
</evidence>
<name>A0A9P9L0M8_FUSSL</name>
<reference evidence="1" key="1">
    <citation type="journal article" date="2021" name="Nat. Commun.">
        <title>Genetic determinants of endophytism in the Arabidopsis root mycobiome.</title>
        <authorList>
            <person name="Mesny F."/>
            <person name="Miyauchi S."/>
            <person name="Thiergart T."/>
            <person name="Pickel B."/>
            <person name="Atanasova L."/>
            <person name="Karlsson M."/>
            <person name="Huettel B."/>
            <person name="Barry K.W."/>
            <person name="Haridas S."/>
            <person name="Chen C."/>
            <person name="Bauer D."/>
            <person name="Andreopoulos W."/>
            <person name="Pangilinan J."/>
            <person name="LaButti K."/>
            <person name="Riley R."/>
            <person name="Lipzen A."/>
            <person name="Clum A."/>
            <person name="Drula E."/>
            <person name="Henrissat B."/>
            <person name="Kohler A."/>
            <person name="Grigoriev I.V."/>
            <person name="Martin F.M."/>
            <person name="Hacquard S."/>
        </authorList>
    </citation>
    <scope>NUCLEOTIDE SEQUENCE</scope>
    <source>
        <strain evidence="1">FSSC 5 MPI-SDFR-AT-0091</strain>
    </source>
</reference>
<dbReference type="Proteomes" id="UP000736672">
    <property type="component" value="Unassembled WGS sequence"/>
</dbReference>
<evidence type="ECO:0000313" key="1">
    <source>
        <dbReference type="EMBL" id="KAH7271871.1"/>
    </source>
</evidence>
<sequence>MLLHWRSAVCLWEASTHVSISWPTPLRYQPRKKQMLELTTHPTQMDTHTSPADIKAALEAAQSGKNVTSCIAGWWCSTWSVGNICSSSKWESKKCIEKGALCFGCARQGREEPFLRAAQAMLVPGLVGKIPQSCQTKCLGSGPSEDRWYSDATSLTYGPSHLEHMTIWPGCCSVRVRT</sequence>
<proteinExistence type="predicted"/>
<dbReference type="EMBL" id="JAGTJS010000004">
    <property type="protein sequence ID" value="KAH7271871.1"/>
    <property type="molecule type" value="Genomic_DNA"/>
</dbReference>
<protein>
    <submittedName>
        <fullName evidence="1">Uncharacterized protein</fullName>
    </submittedName>
</protein>
<comment type="caution">
    <text evidence="1">The sequence shown here is derived from an EMBL/GenBank/DDBJ whole genome shotgun (WGS) entry which is preliminary data.</text>
</comment>
<dbReference type="AlphaFoldDB" id="A0A9P9L0M8"/>